<dbReference type="SUPFAM" id="SSF51556">
    <property type="entry name" value="Metallo-dependent hydrolases"/>
    <property type="match status" value="1"/>
</dbReference>
<dbReference type="Pfam" id="PF01979">
    <property type="entry name" value="Amidohydro_1"/>
    <property type="match status" value="1"/>
</dbReference>
<evidence type="ECO:0000313" key="2">
    <source>
        <dbReference type="EMBL" id="SDH53262.1"/>
    </source>
</evidence>
<name>A0A1G8D6C3_9FLAO</name>
<dbReference type="InterPro" id="IPR057744">
    <property type="entry name" value="OTAase-like"/>
</dbReference>
<dbReference type="EMBL" id="FNDQ01000006">
    <property type="protein sequence ID" value="SDH53262.1"/>
    <property type="molecule type" value="Genomic_DNA"/>
</dbReference>
<dbReference type="Proteomes" id="UP000243588">
    <property type="component" value="Unassembled WGS sequence"/>
</dbReference>
<dbReference type="InterPro" id="IPR032466">
    <property type="entry name" value="Metal_Hydrolase"/>
</dbReference>
<proteinExistence type="predicted"/>
<reference evidence="3" key="1">
    <citation type="submission" date="2016-10" db="EMBL/GenBank/DDBJ databases">
        <authorList>
            <person name="Varghese N."/>
            <person name="Submissions S."/>
        </authorList>
    </citation>
    <scope>NUCLEOTIDE SEQUENCE [LARGE SCALE GENOMIC DNA]</scope>
    <source>
        <strain evidence="3">DSM 23313</strain>
    </source>
</reference>
<dbReference type="InterPro" id="IPR051781">
    <property type="entry name" value="Metallo-dep_Hydrolase"/>
</dbReference>
<evidence type="ECO:0000313" key="3">
    <source>
        <dbReference type="Proteomes" id="UP000243588"/>
    </source>
</evidence>
<organism evidence="2 3">
    <name type="scientific">Myroides phaeus</name>
    <dbReference type="NCBI Taxonomy" id="702745"/>
    <lineage>
        <taxon>Bacteria</taxon>
        <taxon>Pseudomonadati</taxon>
        <taxon>Bacteroidota</taxon>
        <taxon>Flavobacteriia</taxon>
        <taxon>Flavobacteriales</taxon>
        <taxon>Flavobacteriaceae</taxon>
        <taxon>Myroides</taxon>
    </lineage>
</organism>
<evidence type="ECO:0000259" key="1">
    <source>
        <dbReference type="Pfam" id="PF01979"/>
    </source>
</evidence>
<dbReference type="CDD" id="cd01299">
    <property type="entry name" value="Met_dep_hydrolase_A"/>
    <property type="match status" value="1"/>
</dbReference>
<accession>A0A1G8D6C3</accession>
<keyword evidence="3" id="KW-1185">Reference proteome</keyword>
<dbReference type="AlphaFoldDB" id="A0A1G8D6C3"/>
<dbReference type="GO" id="GO:0016810">
    <property type="term" value="F:hydrolase activity, acting on carbon-nitrogen (but not peptide) bonds"/>
    <property type="evidence" value="ECO:0007669"/>
    <property type="project" value="InterPro"/>
</dbReference>
<protein>
    <submittedName>
        <fullName evidence="2">Imidazolonepropionase</fullName>
    </submittedName>
</protein>
<dbReference type="PANTHER" id="PTHR43135:SF3">
    <property type="entry name" value="ALPHA-D-RIBOSE 1-METHYLPHOSPHONATE 5-TRIPHOSPHATE DIPHOSPHATASE"/>
    <property type="match status" value="1"/>
</dbReference>
<dbReference type="InterPro" id="IPR011059">
    <property type="entry name" value="Metal-dep_hydrolase_composite"/>
</dbReference>
<gene>
    <name evidence="2" type="ORF">SAMN05421818_10618</name>
</gene>
<dbReference type="Gene3D" id="2.30.40.10">
    <property type="entry name" value="Urease, subunit C, domain 1"/>
    <property type="match status" value="1"/>
</dbReference>
<feature type="domain" description="Amidohydrolase-related" evidence="1">
    <location>
        <begin position="94"/>
        <end position="450"/>
    </location>
</feature>
<dbReference type="SUPFAM" id="SSF51338">
    <property type="entry name" value="Composite domain of metallo-dependent hydrolases"/>
    <property type="match status" value="1"/>
</dbReference>
<sequence>MLNTYLYNNKKNNTIMFKSIKKIGFTLVLSSFAFIMNAQNGIVLENVEIFNGKDQKTTKGSVLIENNKITKVSTGKIDTNNNPQIQVIDGKGKFVMPGLIDAHWHSFLAANSNEMIMLGDESFLFINAAKESENTLQRGFTTVRDLGGHVMGIKQANDMGLNKGPRIYPSEAMISQTGGHGDADFPWAEPRMLDHTPPRFQTLGGSVVADGEYEVTVATREQLRKGASQIKVMAGGGVATIYDPLDATQYTLEEIKAAVKATDNWGTYVTVHAYTVNAVRQAVEAGVKCIDHGHLLDEATVKLLADKGIWLSMQPFDSDSSNYTDPLQKANKEYVGTGTDNVYKWAKKHKVKLAFGTDLVTRPKDPLIQNKILLRLKQWFSNYEILKMATYDNAQLLKLSGPRNPYPADLGVIAEGAYADIILLDESPLENIDILQDPANKILLIIKDGKVYKNKL</sequence>
<dbReference type="Gene3D" id="3.20.20.140">
    <property type="entry name" value="Metal-dependent hydrolases"/>
    <property type="match status" value="1"/>
</dbReference>
<dbReference type="InterPro" id="IPR006680">
    <property type="entry name" value="Amidohydro-rel"/>
</dbReference>
<dbReference type="PANTHER" id="PTHR43135">
    <property type="entry name" value="ALPHA-D-RIBOSE 1-METHYLPHOSPHONATE 5-TRIPHOSPHATE DIPHOSPHATASE"/>
    <property type="match status" value="1"/>
</dbReference>
<dbReference type="STRING" id="702745.SAMN05421818_10618"/>